<dbReference type="EMBL" id="BSEL01000005">
    <property type="protein sequence ID" value="GLJ68821.1"/>
    <property type="molecule type" value="Genomic_DNA"/>
</dbReference>
<name>A0ABQ5T0X8_9ACTN</name>
<keyword evidence="1" id="KW-0812">Transmembrane</keyword>
<proteinExistence type="predicted"/>
<feature type="transmembrane region" description="Helical" evidence="1">
    <location>
        <begin position="108"/>
        <end position="130"/>
    </location>
</feature>
<evidence type="ECO:0000313" key="2">
    <source>
        <dbReference type="EMBL" id="GLJ68821.1"/>
    </source>
</evidence>
<sequence>MLDQVWQALAATGYGVVSALVPIFNAEAYAAVAGAAGSWPTALVAVLGLALGQTTGKLIIYEAAGRGGKWWGQRFARGAEKERDGSKGRRWWDRAVVELARPRTATPLLVAAGVAGVPPLAMLALAAGVAGTNRVLFVAVCFAGRAVRFGLCAFGVGVWFD</sequence>
<evidence type="ECO:0000256" key="1">
    <source>
        <dbReference type="SAM" id="Phobius"/>
    </source>
</evidence>
<evidence type="ECO:0000313" key="3">
    <source>
        <dbReference type="Proteomes" id="UP001142292"/>
    </source>
</evidence>
<feature type="transmembrane region" description="Helical" evidence="1">
    <location>
        <begin position="28"/>
        <end position="51"/>
    </location>
</feature>
<dbReference type="RefSeq" id="WP_189117321.1">
    <property type="nucleotide sequence ID" value="NZ_BMRK01000003.1"/>
</dbReference>
<accession>A0ABQ5T0X8</accession>
<organism evidence="2 3">
    <name type="scientific">Nocardioides luteus</name>
    <dbReference type="NCBI Taxonomy" id="1844"/>
    <lineage>
        <taxon>Bacteria</taxon>
        <taxon>Bacillati</taxon>
        <taxon>Actinomycetota</taxon>
        <taxon>Actinomycetes</taxon>
        <taxon>Propionibacteriales</taxon>
        <taxon>Nocardioidaceae</taxon>
        <taxon>Nocardioides</taxon>
    </lineage>
</organism>
<keyword evidence="3" id="KW-1185">Reference proteome</keyword>
<keyword evidence="1" id="KW-0472">Membrane</keyword>
<evidence type="ECO:0008006" key="4">
    <source>
        <dbReference type="Google" id="ProtNLM"/>
    </source>
</evidence>
<reference evidence="2" key="1">
    <citation type="journal article" date="2014" name="Int. J. Syst. Evol. Microbiol.">
        <title>Complete genome of a new Firmicutes species belonging to the dominant human colonic microbiota ('Ruminococcus bicirculans') reveals two chromosomes and a selective capacity to utilize plant glucans.</title>
        <authorList>
            <consortium name="NISC Comparative Sequencing Program"/>
            <person name="Wegmann U."/>
            <person name="Louis P."/>
            <person name="Goesmann A."/>
            <person name="Henrissat B."/>
            <person name="Duncan S.H."/>
            <person name="Flint H.J."/>
        </authorList>
    </citation>
    <scope>NUCLEOTIDE SEQUENCE</scope>
    <source>
        <strain evidence="2">VKM Ac-1246</strain>
    </source>
</reference>
<protein>
    <recommendedName>
        <fullName evidence="4">DedA family protein</fullName>
    </recommendedName>
</protein>
<dbReference type="Proteomes" id="UP001142292">
    <property type="component" value="Unassembled WGS sequence"/>
</dbReference>
<keyword evidence="1" id="KW-1133">Transmembrane helix</keyword>
<reference evidence="2" key="2">
    <citation type="submission" date="2023-01" db="EMBL/GenBank/DDBJ databases">
        <authorList>
            <person name="Sun Q."/>
            <person name="Evtushenko L."/>
        </authorList>
    </citation>
    <scope>NUCLEOTIDE SEQUENCE</scope>
    <source>
        <strain evidence="2">VKM Ac-1246</strain>
    </source>
</reference>
<feature type="transmembrane region" description="Helical" evidence="1">
    <location>
        <begin position="136"/>
        <end position="160"/>
    </location>
</feature>
<comment type="caution">
    <text evidence="2">The sequence shown here is derived from an EMBL/GenBank/DDBJ whole genome shotgun (WGS) entry which is preliminary data.</text>
</comment>
<gene>
    <name evidence="2" type="ORF">GCM10017579_28570</name>
</gene>